<feature type="transmembrane region" description="Helical" evidence="1">
    <location>
        <begin position="12"/>
        <end position="40"/>
    </location>
</feature>
<keyword evidence="1" id="KW-0472">Membrane</keyword>
<dbReference type="EMBL" id="LASV01000691">
    <property type="protein sequence ID" value="KKA17205.1"/>
    <property type="molecule type" value="Genomic_DNA"/>
</dbReference>
<organism evidence="2 3">
    <name type="scientific">Rasamsonia emersonii (strain ATCC 16479 / CBS 393.64 / IMI 116815)</name>
    <dbReference type="NCBI Taxonomy" id="1408163"/>
    <lineage>
        <taxon>Eukaryota</taxon>
        <taxon>Fungi</taxon>
        <taxon>Dikarya</taxon>
        <taxon>Ascomycota</taxon>
        <taxon>Pezizomycotina</taxon>
        <taxon>Eurotiomycetes</taxon>
        <taxon>Eurotiomycetidae</taxon>
        <taxon>Eurotiales</taxon>
        <taxon>Trichocomaceae</taxon>
        <taxon>Rasamsonia</taxon>
    </lineage>
</organism>
<evidence type="ECO:0000313" key="2">
    <source>
        <dbReference type="EMBL" id="KKA17205.1"/>
    </source>
</evidence>
<keyword evidence="1" id="KW-1133">Transmembrane helix</keyword>
<dbReference type="GeneID" id="25321109"/>
<keyword evidence="3" id="KW-1185">Reference proteome</keyword>
<dbReference type="Proteomes" id="UP000053958">
    <property type="component" value="Unassembled WGS sequence"/>
</dbReference>
<evidence type="ECO:0000256" key="1">
    <source>
        <dbReference type="SAM" id="Phobius"/>
    </source>
</evidence>
<comment type="caution">
    <text evidence="2">The sequence shown here is derived from an EMBL/GenBank/DDBJ whole genome shotgun (WGS) entry which is preliminary data.</text>
</comment>
<accession>A0A0F4YGJ2</accession>
<proteinExistence type="predicted"/>
<protein>
    <submittedName>
        <fullName evidence="2">Uncharacterized protein</fullName>
    </submittedName>
</protein>
<name>A0A0F4YGJ2_RASE3</name>
<gene>
    <name evidence="2" type="ORF">T310_9086</name>
</gene>
<reference evidence="2 3" key="1">
    <citation type="submission" date="2015-04" db="EMBL/GenBank/DDBJ databases">
        <authorList>
            <person name="Heijne W.H."/>
            <person name="Fedorova N.D."/>
            <person name="Nierman W.C."/>
            <person name="Vollebregt A.W."/>
            <person name="Zhao Z."/>
            <person name="Wu L."/>
            <person name="Kumar M."/>
            <person name="Stam H."/>
            <person name="van den Berg M.A."/>
            <person name="Pel H.J."/>
        </authorList>
    </citation>
    <scope>NUCLEOTIDE SEQUENCE [LARGE SCALE GENOMIC DNA]</scope>
    <source>
        <strain evidence="2 3">CBS 393.64</strain>
    </source>
</reference>
<keyword evidence="1" id="KW-0812">Transmembrane</keyword>
<feature type="non-terminal residue" evidence="2">
    <location>
        <position position="1"/>
    </location>
</feature>
<dbReference type="AlphaFoldDB" id="A0A0F4YGJ2"/>
<evidence type="ECO:0000313" key="3">
    <source>
        <dbReference type="Proteomes" id="UP000053958"/>
    </source>
</evidence>
<dbReference type="RefSeq" id="XP_013323817.1">
    <property type="nucleotide sequence ID" value="XM_013468363.1"/>
</dbReference>
<sequence>VALLINIHCTLILWLFSSFFSFLLLLLADLLLLLLLLSLLCSSLPLHLPFGLWFLCLRTITGLTSGWPRLATSLFIFFRPGTRQNRKHEIRCMCFDLWFCAVDQAALLVRWDL</sequence>